<dbReference type="RefSeq" id="WP_096051126.1">
    <property type="nucleotide sequence ID" value="NZ_CP023315.3"/>
</dbReference>
<keyword evidence="1" id="KW-0812">Transmembrane</keyword>
<organism evidence="2 3">
    <name type="scientific">Caulobacter vibrioides</name>
    <name type="common">Caulobacter crescentus</name>
    <dbReference type="NCBI Taxonomy" id="155892"/>
    <lineage>
        <taxon>Bacteria</taxon>
        <taxon>Pseudomonadati</taxon>
        <taxon>Pseudomonadota</taxon>
        <taxon>Alphaproteobacteria</taxon>
        <taxon>Caulobacterales</taxon>
        <taxon>Caulobacteraceae</taxon>
        <taxon>Caulobacter</taxon>
    </lineage>
</organism>
<name>A0A290MHX6_CAUVI</name>
<keyword evidence="1" id="KW-0472">Membrane</keyword>
<keyword evidence="1" id="KW-1133">Transmembrane helix</keyword>
<dbReference type="NCBIfam" id="TIGR01409">
    <property type="entry name" value="TAT_signal_seq"/>
    <property type="match status" value="1"/>
</dbReference>
<sequence length="102" mass="10512">MTPDDQLSAFLGEQPAARRADVMIAAVMQRIERRAFVRRVAAAGGWAGVVGLISWACAPVLKDLVGALAPGLAPAAAALALVAVTLLASGPEVRRRLGLILS</sequence>
<evidence type="ECO:0000313" key="3">
    <source>
        <dbReference type="Proteomes" id="UP000217311"/>
    </source>
</evidence>
<reference evidence="3" key="1">
    <citation type="submission" date="2017-09" db="EMBL/GenBank/DDBJ databases">
        <title>Genome evolution observed in wild isolates of Caulobacter crescentus.</title>
        <authorList>
            <person name="Ely B."/>
            <person name="Wilson K."/>
            <person name="Scott D."/>
        </authorList>
    </citation>
    <scope>NUCLEOTIDE SEQUENCE [LARGE SCALE GENOMIC DNA]</scope>
    <source>
        <strain evidence="3">CB13b1a</strain>
    </source>
</reference>
<dbReference type="AlphaFoldDB" id="A0A290MHX6"/>
<protein>
    <submittedName>
        <fullName evidence="2">Uncharacterized protein</fullName>
    </submittedName>
</protein>
<proteinExistence type="predicted"/>
<dbReference type="Proteomes" id="UP000217311">
    <property type="component" value="Chromosome"/>
</dbReference>
<evidence type="ECO:0000256" key="1">
    <source>
        <dbReference type="SAM" id="Phobius"/>
    </source>
</evidence>
<dbReference type="InterPro" id="IPR019546">
    <property type="entry name" value="TAT_signal_bac_arc"/>
</dbReference>
<feature type="transmembrane region" description="Helical" evidence="1">
    <location>
        <begin position="67"/>
        <end position="88"/>
    </location>
</feature>
<feature type="transmembrane region" description="Helical" evidence="1">
    <location>
        <begin position="40"/>
        <end position="61"/>
    </location>
</feature>
<accession>A0A290MHX6</accession>
<gene>
    <name evidence="2" type="ORF">CA606_04490</name>
</gene>
<evidence type="ECO:0000313" key="2">
    <source>
        <dbReference type="EMBL" id="ATC31673.1"/>
    </source>
</evidence>
<dbReference type="EMBL" id="CP023315">
    <property type="protein sequence ID" value="ATC31673.1"/>
    <property type="molecule type" value="Genomic_DNA"/>
</dbReference>